<dbReference type="Proteomes" id="UP000193685">
    <property type="component" value="Unassembled WGS sequence"/>
</dbReference>
<dbReference type="OMA" id="PRFETGH"/>
<evidence type="ECO:0000313" key="1">
    <source>
        <dbReference type="EMBL" id="ORY85066.1"/>
    </source>
</evidence>
<keyword evidence="2" id="KW-1185">Reference proteome</keyword>
<protein>
    <recommendedName>
        <fullName evidence="3">DUF3237 domain-containing protein</fullName>
    </recommendedName>
</protein>
<dbReference type="Pfam" id="PF11578">
    <property type="entry name" value="DUF3237"/>
    <property type="match status" value="1"/>
</dbReference>
<comment type="caution">
    <text evidence="1">The sequence shown here is derived from an EMBL/GenBank/DDBJ whole genome shotgun (WGS) entry which is preliminary data.</text>
</comment>
<dbReference type="Gene3D" id="2.40.160.20">
    <property type="match status" value="1"/>
</dbReference>
<name>A0A1Y2FPD4_PROLT</name>
<dbReference type="AlphaFoldDB" id="A0A1Y2FPD4"/>
<dbReference type="PANTHER" id="PTHR37315">
    <property type="entry name" value="UPF0311 PROTEIN BLR7842"/>
    <property type="match status" value="1"/>
</dbReference>
<dbReference type="STRING" id="56484.A0A1Y2FPD4"/>
<reference evidence="1 2" key="1">
    <citation type="submission" date="2016-07" db="EMBL/GenBank/DDBJ databases">
        <title>Pervasive Adenine N6-methylation of Active Genes in Fungi.</title>
        <authorList>
            <consortium name="DOE Joint Genome Institute"/>
            <person name="Mondo S.J."/>
            <person name="Dannebaum R.O."/>
            <person name="Kuo R.C."/>
            <person name="Labutti K."/>
            <person name="Haridas S."/>
            <person name="Kuo A."/>
            <person name="Salamov A."/>
            <person name="Ahrendt S.R."/>
            <person name="Lipzen A."/>
            <person name="Sullivan W."/>
            <person name="Andreopoulos W.B."/>
            <person name="Clum A."/>
            <person name="Lindquist E."/>
            <person name="Daum C."/>
            <person name="Ramamoorthy G.K."/>
            <person name="Gryganskyi A."/>
            <person name="Culley D."/>
            <person name="Magnuson J.K."/>
            <person name="James T.Y."/>
            <person name="O'Malley M.A."/>
            <person name="Stajich J.E."/>
            <person name="Spatafora J.W."/>
            <person name="Visel A."/>
            <person name="Grigoriev I.V."/>
        </authorList>
    </citation>
    <scope>NUCLEOTIDE SEQUENCE [LARGE SCALE GENOMIC DNA]</scope>
    <source>
        <strain evidence="1 2">12-1054</strain>
    </source>
</reference>
<evidence type="ECO:0000313" key="2">
    <source>
        <dbReference type="Proteomes" id="UP000193685"/>
    </source>
</evidence>
<evidence type="ECO:0008006" key="3">
    <source>
        <dbReference type="Google" id="ProtNLM"/>
    </source>
</evidence>
<dbReference type="InterPro" id="IPR020915">
    <property type="entry name" value="UPF0311"/>
</dbReference>
<accession>A0A1Y2FPD4</accession>
<dbReference type="GeneID" id="63785567"/>
<gene>
    <name evidence="1" type="ORF">BCR37DRAFT_378106</name>
</gene>
<dbReference type="EMBL" id="MCFI01000005">
    <property type="protein sequence ID" value="ORY85066.1"/>
    <property type="molecule type" value="Genomic_DNA"/>
</dbReference>
<proteinExistence type="inferred from homology"/>
<sequence>MQPEFEFFSLECDMEDFHPVGNGPHGNRATVIFKGGRFEGPKLKGTILPGGGDWEIVADDSTAVSAILACWIALTRQFLDTRYNLKTDDGAIIYLRTTGVRKGPKDILDKLGEDESITADQYSMRLSLQFECGTDKYAWLNKTVGFAVSGRNGTMVIYDAYALV</sequence>
<dbReference type="HAMAP" id="MF_00775">
    <property type="entry name" value="UPF0311"/>
    <property type="match status" value="1"/>
</dbReference>
<dbReference type="OrthoDB" id="2544694at2759"/>
<dbReference type="PANTHER" id="PTHR37315:SF1">
    <property type="entry name" value="UPF0311 PROTEIN BLR7842"/>
    <property type="match status" value="1"/>
</dbReference>
<dbReference type="RefSeq" id="XP_040726849.1">
    <property type="nucleotide sequence ID" value="XM_040868968.1"/>
</dbReference>
<organism evidence="1 2">
    <name type="scientific">Protomyces lactucae-debilis</name>
    <dbReference type="NCBI Taxonomy" id="2754530"/>
    <lineage>
        <taxon>Eukaryota</taxon>
        <taxon>Fungi</taxon>
        <taxon>Dikarya</taxon>
        <taxon>Ascomycota</taxon>
        <taxon>Taphrinomycotina</taxon>
        <taxon>Taphrinomycetes</taxon>
        <taxon>Taphrinales</taxon>
        <taxon>Protomycetaceae</taxon>
        <taxon>Protomyces</taxon>
    </lineage>
</organism>